<dbReference type="Proteomes" id="UP000517523">
    <property type="component" value="Unassembled WGS sequence"/>
</dbReference>
<dbReference type="AlphaFoldDB" id="A0A839TLI3"/>
<sequence length="96" mass="11377">MIIRHHLMEFEQLKTDEHHWHWVVKFPHHRLVVHEPGKVLRIASDILISLCYIGGSMLFFQESTQTAGVWLFVMGSCQMLVRSVLRILGKIDWKQR</sequence>
<feature type="domain" description="YrhK" evidence="1">
    <location>
        <begin position="39"/>
        <end position="90"/>
    </location>
</feature>
<proteinExistence type="predicted"/>
<accession>A0A839TLI3</accession>
<dbReference type="Pfam" id="PF14145">
    <property type="entry name" value="YrhK"/>
    <property type="match status" value="1"/>
</dbReference>
<evidence type="ECO:0000313" key="3">
    <source>
        <dbReference type="Proteomes" id="UP000517523"/>
    </source>
</evidence>
<organism evidence="2 3">
    <name type="scientific">Paenibacillus rhizosphaerae</name>
    <dbReference type="NCBI Taxonomy" id="297318"/>
    <lineage>
        <taxon>Bacteria</taxon>
        <taxon>Bacillati</taxon>
        <taxon>Bacillota</taxon>
        <taxon>Bacilli</taxon>
        <taxon>Bacillales</taxon>
        <taxon>Paenibacillaceae</taxon>
        <taxon>Paenibacillus</taxon>
    </lineage>
</organism>
<evidence type="ECO:0000259" key="1">
    <source>
        <dbReference type="Pfam" id="PF14145"/>
    </source>
</evidence>
<protein>
    <recommendedName>
        <fullName evidence="1">YrhK domain-containing protein</fullName>
    </recommendedName>
</protein>
<reference evidence="2 3" key="1">
    <citation type="submission" date="2020-08" db="EMBL/GenBank/DDBJ databases">
        <title>Genomic Encyclopedia of Type Strains, Phase III (KMG-III): the genomes of soil and plant-associated and newly described type strains.</title>
        <authorList>
            <person name="Whitman W."/>
        </authorList>
    </citation>
    <scope>NUCLEOTIDE SEQUENCE [LARGE SCALE GENOMIC DNA]</scope>
    <source>
        <strain evidence="2 3">CECT 5831</strain>
    </source>
</reference>
<comment type="caution">
    <text evidence="2">The sequence shown here is derived from an EMBL/GenBank/DDBJ whole genome shotgun (WGS) entry which is preliminary data.</text>
</comment>
<dbReference type="RefSeq" id="WP_183580004.1">
    <property type="nucleotide sequence ID" value="NZ_JACHXJ010000001.1"/>
</dbReference>
<gene>
    <name evidence="2" type="ORF">FHS19_001244</name>
</gene>
<evidence type="ECO:0000313" key="2">
    <source>
        <dbReference type="EMBL" id="MBB3126590.1"/>
    </source>
</evidence>
<dbReference type="InterPro" id="IPR025424">
    <property type="entry name" value="YrhK_domain"/>
</dbReference>
<dbReference type="EMBL" id="JACHXJ010000001">
    <property type="protein sequence ID" value="MBB3126590.1"/>
    <property type="molecule type" value="Genomic_DNA"/>
</dbReference>
<name>A0A839TLI3_9BACL</name>